<evidence type="ECO:0000256" key="1">
    <source>
        <dbReference type="SAM" id="Phobius"/>
    </source>
</evidence>
<feature type="transmembrane region" description="Helical" evidence="1">
    <location>
        <begin position="176"/>
        <end position="195"/>
    </location>
</feature>
<dbReference type="EMBL" id="JACOQL010000004">
    <property type="protein sequence ID" value="MBC9247855.1"/>
    <property type="molecule type" value="Genomic_DNA"/>
</dbReference>
<keyword evidence="1" id="KW-0812">Transmembrane</keyword>
<dbReference type="PANTHER" id="PTHR33876:SF4">
    <property type="entry name" value="CHLOROPLAST PROTEIN FOR GROWTH AND FERTILITY 2"/>
    <property type="match status" value="1"/>
</dbReference>
<gene>
    <name evidence="2" type="ORF">H4P12_14335</name>
</gene>
<feature type="transmembrane region" description="Helical" evidence="1">
    <location>
        <begin position="41"/>
        <end position="67"/>
    </location>
</feature>
<keyword evidence="1" id="KW-0472">Membrane</keyword>
<protein>
    <submittedName>
        <fullName evidence="2">High frequency lysogenization protein HflD</fullName>
    </submittedName>
</protein>
<feature type="transmembrane region" description="Helical" evidence="1">
    <location>
        <begin position="207"/>
        <end position="229"/>
    </location>
</feature>
<name>A0A926JDA4_9RHOB</name>
<sequence>MMGAFLLLGFLIGMQHALEVDHLAAVGAMVTKQPGSHRRMALQGAAWGIGHTLTLFALSAAVILLGFTLSERLSSTLEFAVGIMLIFLGLDVLRRLRQKRMHIHVHEHHDLGRHIHAHSHHDATIPHIDDAHRHAHAQGLPKRALLVGLMHGAAGSAGLLVLAVSATQDPIEAMTYVLVFGIGSILGMAALTFAMSFPLRLAEHTTWIWTTVSIAAGILAIGVGLSIMVEAYPTVFAIT</sequence>
<evidence type="ECO:0000313" key="3">
    <source>
        <dbReference type="Proteomes" id="UP000608594"/>
    </source>
</evidence>
<reference evidence="2" key="1">
    <citation type="submission" date="2020-08" db="EMBL/GenBank/DDBJ databases">
        <title>Paracoccus amoyensis sp. nov., isolated from the surface seawater at coast of Xiamen, Fujian.</title>
        <authorList>
            <person name="Lyu L."/>
        </authorList>
    </citation>
    <scope>NUCLEOTIDE SEQUENCE</scope>
    <source>
        <strain evidence="2">11-3</strain>
    </source>
</reference>
<feature type="transmembrane region" description="Helical" evidence="1">
    <location>
        <begin position="79"/>
        <end position="96"/>
    </location>
</feature>
<feature type="transmembrane region" description="Helical" evidence="1">
    <location>
        <begin position="144"/>
        <end position="164"/>
    </location>
</feature>
<keyword evidence="1" id="KW-1133">Transmembrane helix</keyword>
<dbReference type="InterPro" id="IPR052776">
    <property type="entry name" value="Chloro_ReproSupport/MetalTrans"/>
</dbReference>
<proteinExistence type="predicted"/>
<evidence type="ECO:0000313" key="2">
    <source>
        <dbReference type="EMBL" id="MBC9247855.1"/>
    </source>
</evidence>
<dbReference type="Proteomes" id="UP000608594">
    <property type="component" value="Unassembled WGS sequence"/>
</dbReference>
<comment type="caution">
    <text evidence="2">The sequence shown here is derived from an EMBL/GenBank/DDBJ whole genome shotgun (WGS) entry which is preliminary data.</text>
</comment>
<dbReference type="PANTHER" id="PTHR33876">
    <property type="entry name" value="UNNAMED PRODUCT"/>
    <property type="match status" value="1"/>
</dbReference>
<organism evidence="2 3">
    <name type="scientific">Paracoccus amoyensis</name>
    <dbReference type="NCBI Taxonomy" id="2760093"/>
    <lineage>
        <taxon>Bacteria</taxon>
        <taxon>Pseudomonadati</taxon>
        <taxon>Pseudomonadota</taxon>
        <taxon>Alphaproteobacteria</taxon>
        <taxon>Rhodobacterales</taxon>
        <taxon>Paracoccaceae</taxon>
        <taxon>Paracoccus</taxon>
    </lineage>
</organism>
<accession>A0A926JDA4</accession>
<keyword evidence="3" id="KW-1185">Reference proteome</keyword>
<dbReference type="AlphaFoldDB" id="A0A926JDA4"/>